<feature type="compositionally biased region" description="Low complexity" evidence="1">
    <location>
        <begin position="66"/>
        <end position="77"/>
    </location>
</feature>
<dbReference type="EMBL" id="JASSZA010000006">
    <property type="protein sequence ID" value="KAK2108020.1"/>
    <property type="molecule type" value="Genomic_DNA"/>
</dbReference>
<evidence type="ECO:0000313" key="3">
    <source>
        <dbReference type="Proteomes" id="UP001266305"/>
    </source>
</evidence>
<feature type="region of interest" description="Disordered" evidence="1">
    <location>
        <begin position="111"/>
        <end position="156"/>
    </location>
</feature>
<dbReference type="Proteomes" id="UP001266305">
    <property type="component" value="Unassembled WGS sequence"/>
</dbReference>
<feature type="compositionally biased region" description="Low complexity" evidence="1">
    <location>
        <begin position="120"/>
        <end position="135"/>
    </location>
</feature>
<keyword evidence="3" id="KW-1185">Reference proteome</keyword>
<proteinExistence type="predicted"/>
<feature type="region of interest" description="Disordered" evidence="1">
    <location>
        <begin position="1"/>
        <end position="89"/>
    </location>
</feature>
<evidence type="ECO:0000313" key="2">
    <source>
        <dbReference type="EMBL" id="KAK2108020.1"/>
    </source>
</evidence>
<evidence type="ECO:0000256" key="1">
    <source>
        <dbReference type="SAM" id="MobiDB-lite"/>
    </source>
</evidence>
<name>A0ABQ9VF59_SAGOE</name>
<comment type="caution">
    <text evidence="2">The sequence shown here is derived from an EMBL/GenBank/DDBJ whole genome shotgun (WGS) entry which is preliminary data.</text>
</comment>
<accession>A0ABQ9VF59</accession>
<protein>
    <submittedName>
        <fullName evidence="2">Uncharacterized protein</fullName>
    </submittedName>
</protein>
<gene>
    <name evidence="2" type="ORF">P7K49_013185</name>
</gene>
<sequence>MWGGQMPLAVELGRSSLRPEASASRPRRTESTTGVPGAQDLPGGSGGHRARRPLLSLLREEEEARAAAAPRPLQAQRGPKQGQEAAEGGHLQGRGCFLRGAVLWWAGHGACRGPRPRPPSARAAGTSSGTSARSGGPCGEAETPTQASNSGHGPALRLGTFFFTKQAVTVAH</sequence>
<organism evidence="2 3">
    <name type="scientific">Saguinus oedipus</name>
    <name type="common">Cotton-top tamarin</name>
    <name type="synonym">Oedipomidas oedipus</name>
    <dbReference type="NCBI Taxonomy" id="9490"/>
    <lineage>
        <taxon>Eukaryota</taxon>
        <taxon>Metazoa</taxon>
        <taxon>Chordata</taxon>
        <taxon>Craniata</taxon>
        <taxon>Vertebrata</taxon>
        <taxon>Euteleostomi</taxon>
        <taxon>Mammalia</taxon>
        <taxon>Eutheria</taxon>
        <taxon>Euarchontoglires</taxon>
        <taxon>Primates</taxon>
        <taxon>Haplorrhini</taxon>
        <taxon>Platyrrhini</taxon>
        <taxon>Cebidae</taxon>
        <taxon>Callitrichinae</taxon>
        <taxon>Saguinus</taxon>
    </lineage>
</organism>
<reference evidence="2 3" key="1">
    <citation type="submission" date="2023-05" db="EMBL/GenBank/DDBJ databases">
        <title>B98-5 Cell Line De Novo Hybrid Assembly: An Optical Mapping Approach.</title>
        <authorList>
            <person name="Kananen K."/>
            <person name="Auerbach J.A."/>
            <person name="Kautto E."/>
            <person name="Blachly J.S."/>
        </authorList>
    </citation>
    <scope>NUCLEOTIDE SEQUENCE [LARGE SCALE GENOMIC DNA]</scope>
    <source>
        <strain evidence="2">B95-8</strain>
        <tissue evidence="2">Cell line</tissue>
    </source>
</reference>